<organism evidence="1 2">
    <name type="scientific">Acaulospora colombiana</name>
    <dbReference type="NCBI Taxonomy" id="27376"/>
    <lineage>
        <taxon>Eukaryota</taxon>
        <taxon>Fungi</taxon>
        <taxon>Fungi incertae sedis</taxon>
        <taxon>Mucoromycota</taxon>
        <taxon>Glomeromycotina</taxon>
        <taxon>Glomeromycetes</taxon>
        <taxon>Diversisporales</taxon>
        <taxon>Acaulosporaceae</taxon>
        <taxon>Acaulospora</taxon>
    </lineage>
</organism>
<dbReference type="EMBL" id="CAJVPT010055678">
    <property type="protein sequence ID" value="CAG8755628.1"/>
    <property type="molecule type" value="Genomic_DNA"/>
</dbReference>
<gene>
    <name evidence="1" type="ORF">ACOLOM_LOCUS12941</name>
</gene>
<name>A0ACA9QNU1_9GLOM</name>
<feature type="non-terminal residue" evidence="1">
    <location>
        <position position="177"/>
    </location>
</feature>
<proteinExistence type="predicted"/>
<feature type="non-terminal residue" evidence="1">
    <location>
        <position position="1"/>
    </location>
</feature>
<accession>A0ACA9QNU1</accession>
<sequence length="177" mass="19290">QHFTFLPANSTYPTRPKRGTKTPVVIATARQPYVAEGKTRLTMVGMATIAVPKCKRMTQTIFANGGLVEPTGTPKNSKTATDHTKSRERGGTSQKELQSFDLLQAERRRGKELEGRKEICCFVPSGAASRPVDPATTLYNVAFKKQDLVYHDAAFDVPGRGAAFRLAVLIPKLLASA</sequence>
<comment type="caution">
    <text evidence="1">The sequence shown here is derived from an EMBL/GenBank/DDBJ whole genome shotgun (WGS) entry which is preliminary data.</text>
</comment>
<keyword evidence="2" id="KW-1185">Reference proteome</keyword>
<evidence type="ECO:0000313" key="1">
    <source>
        <dbReference type="EMBL" id="CAG8755628.1"/>
    </source>
</evidence>
<reference evidence="1" key="1">
    <citation type="submission" date="2021-06" db="EMBL/GenBank/DDBJ databases">
        <authorList>
            <person name="Kallberg Y."/>
            <person name="Tangrot J."/>
            <person name="Rosling A."/>
        </authorList>
    </citation>
    <scope>NUCLEOTIDE SEQUENCE</scope>
    <source>
        <strain evidence="1">CL356</strain>
    </source>
</reference>
<dbReference type="Proteomes" id="UP000789525">
    <property type="component" value="Unassembled WGS sequence"/>
</dbReference>
<protein>
    <submittedName>
        <fullName evidence="1">6306_t:CDS:1</fullName>
    </submittedName>
</protein>
<evidence type="ECO:0000313" key="2">
    <source>
        <dbReference type="Proteomes" id="UP000789525"/>
    </source>
</evidence>